<comment type="caution">
    <text evidence="2">The sequence shown here is derived from an EMBL/GenBank/DDBJ whole genome shotgun (WGS) entry which is preliminary data.</text>
</comment>
<gene>
    <name evidence="2" type="ORF">DERP_012960</name>
</gene>
<sequence>MLKIISCCLLLVITIPNAIDAVCRCSGSSTREYCGTQLNRINGNQDCSRDQYLCGPSNRGGQAIVVKKCREGYECDVRRDGSSNACLLDIDCHCPSNLQADGRTRYCGNRLTGRDCNPSIVFTCGRSYPNPIDACPNGCRDGQCKNIKIYNKMSLKRITIIISTIILVINNQLDYGHTIGEQCICSVEKNGEYCGTELNEMNKENSCPKKMFFCGETNRNKTAVMLVDCQEGQECDIRTLFSNACLKNVECECPKGLAKGQTYCGDLLSGKDCSPNITFTCPRLSMLFHPTPVDACLYGCKDG</sequence>
<dbReference type="Proteomes" id="UP000887458">
    <property type="component" value="Unassembled WGS sequence"/>
</dbReference>
<proteinExistence type="predicted"/>
<accession>A0ABQ8IT66</accession>
<feature type="non-terminal residue" evidence="2">
    <location>
        <position position="303"/>
    </location>
</feature>
<reference evidence="2 3" key="2">
    <citation type="journal article" date="2022" name="Mol. Biol. Evol.">
        <title>Comparative Genomics Reveals Insights into the Divergent Evolution of Astigmatic Mites and Household Pest Adaptations.</title>
        <authorList>
            <person name="Xiong Q."/>
            <person name="Wan A.T."/>
            <person name="Liu X."/>
            <person name="Fung C.S."/>
            <person name="Xiao X."/>
            <person name="Malainual N."/>
            <person name="Hou J."/>
            <person name="Wang L."/>
            <person name="Wang M."/>
            <person name="Yang K.Y."/>
            <person name="Cui Y."/>
            <person name="Leung E.L."/>
            <person name="Nong W."/>
            <person name="Shin S.K."/>
            <person name="Au S.W."/>
            <person name="Jeong K.Y."/>
            <person name="Chew F.T."/>
            <person name="Hui J.H."/>
            <person name="Leung T.F."/>
            <person name="Tungtrongchitr A."/>
            <person name="Zhong N."/>
            <person name="Liu Z."/>
            <person name="Tsui S.K."/>
        </authorList>
    </citation>
    <scope>NUCLEOTIDE SEQUENCE [LARGE SCALE GENOMIC DNA]</scope>
    <source>
        <strain evidence="2">Derp</strain>
    </source>
</reference>
<dbReference type="EMBL" id="NJHN03000122">
    <property type="protein sequence ID" value="KAH9413250.1"/>
    <property type="molecule type" value="Genomic_DNA"/>
</dbReference>
<keyword evidence="3" id="KW-1185">Reference proteome</keyword>
<name>A0ABQ8IT66_DERPT</name>
<protein>
    <submittedName>
        <fullName evidence="2">Uncharacterized protein</fullName>
    </submittedName>
</protein>
<evidence type="ECO:0000256" key="1">
    <source>
        <dbReference type="SAM" id="SignalP"/>
    </source>
</evidence>
<organism evidence="2 3">
    <name type="scientific">Dermatophagoides pteronyssinus</name>
    <name type="common">European house dust mite</name>
    <dbReference type="NCBI Taxonomy" id="6956"/>
    <lineage>
        <taxon>Eukaryota</taxon>
        <taxon>Metazoa</taxon>
        <taxon>Ecdysozoa</taxon>
        <taxon>Arthropoda</taxon>
        <taxon>Chelicerata</taxon>
        <taxon>Arachnida</taxon>
        <taxon>Acari</taxon>
        <taxon>Acariformes</taxon>
        <taxon>Sarcoptiformes</taxon>
        <taxon>Astigmata</taxon>
        <taxon>Psoroptidia</taxon>
        <taxon>Analgoidea</taxon>
        <taxon>Pyroglyphidae</taxon>
        <taxon>Dermatophagoidinae</taxon>
        <taxon>Dermatophagoides</taxon>
    </lineage>
</organism>
<keyword evidence="1" id="KW-0732">Signal</keyword>
<reference evidence="2 3" key="1">
    <citation type="journal article" date="2018" name="J. Allergy Clin. Immunol.">
        <title>High-quality assembly of Dermatophagoides pteronyssinus genome and transcriptome reveals a wide range of novel allergens.</title>
        <authorList>
            <person name="Liu X.Y."/>
            <person name="Yang K.Y."/>
            <person name="Wang M.Q."/>
            <person name="Kwok J.S."/>
            <person name="Zeng X."/>
            <person name="Yang Z."/>
            <person name="Xiao X.J."/>
            <person name="Lau C.P."/>
            <person name="Li Y."/>
            <person name="Huang Z.M."/>
            <person name="Ba J.G."/>
            <person name="Yim A.K."/>
            <person name="Ouyang C.Y."/>
            <person name="Ngai S.M."/>
            <person name="Chan T.F."/>
            <person name="Leung E.L."/>
            <person name="Liu L."/>
            <person name="Liu Z.G."/>
            <person name="Tsui S.K."/>
        </authorList>
    </citation>
    <scope>NUCLEOTIDE SEQUENCE [LARGE SCALE GENOMIC DNA]</scope>
    <source>
        <strain evidence="2">Derp</strain>
    </source>
</reference>
<feature type="signal peptide" evidence="1">
    <location>
        <begin position="1"/>
        <end position="21"/>
    </location>
</feature>
<feature type="chain" id="PRO_5045199445" evidence="1">
    <location>
        <begin position="22"/>
        <end position="303"/>
    </location>
</feature>
<evidence type="ECO:0000313" key="2">
    <source>
        <dbReference type="EMBL" id="KAH9413250.1"/>
    </source>
</evidence>
<evidence type="ECO:0000313" key="3">
    <source>
        <dbReference type="Proteomes" id="UP000887458"/>
    </source>
</evidence>